<proteinExistence type="predicted"/>
<reference evidence="2 3" key="1">
    <citation type="submission" date="2010-01" db="EMBL/GenBank/DDBJ databases">
        <title>The complete genome of Thermobispora bispora DSM 43833.</title>
        <authorList>
            <consortium name="US DOE Joint Genome Institute (JGI-PGF)"/>
            <person name="Lucas S."/>
            <person name="Copeland A."/>
            <person name="Lapidus A."/>
            <person name="Glavina del Rio T."/>
            <person name="Dalin E."/>
            <person name="Tice H."/>
            <person name="Bruce D."/>
            <person name="Goodwin L."/>
            <person name="Pitluck S."/>
            <person name="Kyrpides N."/>
            <person name="Mavromatis K."/>
            <person name="Ivanova N."/>
            <person name="Mikhailova N."/>
            <person name="Chertkov O."/>
            <person name="Brettin T."/>
            <person name="Detter J.C."/>
            <person name="Han C."/>
            <person name="Larimer F."/>
            <person name="Land M."/>
            <person name="Hauser L."/>
            <person name="Markowitz V."/>
            <person name="Cheng J.-F."/>
            <person name="Hugenholtz P."/>
            <person name="Woyke T."/>
            <person name="Wu D."/>
            <person name="Jando M."/>
            <person name="Schneider S."/>
            <person name="Klenk H.-P."/>
            <person name="Eisen J.A."/>
        </authorList>
    </citation>
    <scope>NUCLEOTIDE SEQUENCE [LARGE SCALE GENOMIC DNA]</scope>
    <source>
        <strain evidence="3">ATCC 19993 / DSM 43833 / CBS 139.67 / JCM 10125 / KCTC 9307 / NBRC 14880 / R51</strain>
    </source>
</reference>
<dbReference type="KEGG" id="tbi:Tbis_0301"/>
<keyword evidence="1" id="KW-0732">Signal</keyword>
<gene>
    <name evidence="2" type="ordered locus">Tbis_0301</name>
</gene>
<protein>
    <submittedName>
        <fullName evidence="2">Uncharacterized protein</fullName>
    </submittedName>
</protein>
<dbReference type="EMBL" id="CP001874">
    <property type="protein sequence ID" value="ADG87032.1"/>
    <property type="molecule type" value="Genomic_DNA"/>
</dbReference>
<evidence type="ECO:0000256" key="1">
    <source>
        <dbReference type="SAM" id="SignalP"/>
    </source>
</evidence>
<organism evidence="2 3">
    <name type="scientific">Thermobispora bispora (strain ATCC 19993 / DSM 43833 / CBS 139.67 / JCM 10125 / KCTC 9307 / NBRC 14880 / R51)</name>
    <dbReference type="NCBI Taxonomy" id="469371"/>
    <lineage>
        <taxon>Bacteria</taxon>
        <taxon>Bacillati</taxon>
        <taxon>Actinomycetota</taxon>
        <taxon>Actinomycetes</taxon>
        <taxon>Streptosporangiales</taxon>
        <taxon>Streptosporangiaceae</taxon>
        <taxon>Thermobispora</taxon>
    </lineage>
</organism>
<sequence length="166" mass="18204">MRRFWAASAVLTVICAAVGTAGLAALATGRGGPEPVQAPIAAERQAVRLPAGGVPEPSQGQVALQEEARSLPEGVAPQEVSRRQYRIMLRQCRYANTKALQEECLAEVQQRYTVGAFNPSLDCRTYSSITVCGELKLTPEERQCVREAVRQGMSYRRAEVECYAFR</sequence>
<evidence type="ECO:0000313" key="2">
    <source>
        <dbReference type="EMBL" id="ADG87032.1"/>
    </source>
</evidence>
<dbReference type="eggNOG" id="ENOG503479B">
    <property type="taxonomic scope" value="Bacteria"/>
</dbReference>
<feature type="signal peptide" evidence="1">
    <location>
        <begin position="1"/>
        <end position="27"/>
    </location>
</feature>
<name>D6Y3K3_THEBD</name>
<dbReference type="Proteomes" id="UP000006640">
    <property type="component" value="Chromosome"/>
</dbReference>
<accession>D6Y3K3</accession>
<evidence type="ECO:0000313" key="3">
    <source>
        <dbReference type="Proteomes" id="UP000006640"/>
    </source>
</evidence>
<feature type="chain" id="PRO_5038609387" evidence="1">
    <location>
        <begin position="28"/>
        <end position="166"/>
    </location>
</feature>
<keyword evidence="3" id="KW-1185">Reference proteome</keyword>
<dbReference type="AlphaFoldDB" id="D6Y3K3"/>
<dbReference type="HOGENOM" id="CLU_1601901_0_0_11"/>
<dbReference type="RefSeq" id="WP_013130565.1">
    <property type="nucleotide sequence ID" value="NC_014165.1"/>
</dbReference>